<evidence type="ECO:0000313" key="1">
    <source>
        <dbReference type="EMBL" id="OCS93343.1"/>
    </source>
</evidence>
<reference evidence="1 2" key="1">
    <citation type="submission" date="2016-07" db="EMBL/GenBank/DDBJ databases">
        <title>Caryophanon latum genome sequencing.</title>
        <authorList>
            <person name="Verma A."/>
            <person name="Pal Y."/>
            <person name="Krishnamurthi S."/>
        </authorList>
    </citation>
    <scope>NUCLEOTIDE SEQUENCE [LARGE SCALE GENOMIC DNA]</scope>
    <source>
        <strain evidence="1 2">DSM 14151</strain>
    </source>
</reference>
<name>A0A1C0Z1R2_9BACL</name>
<sequence length="235" mass="28097">MNKKDENILIRVTAAEKEFIKTKCYELGYKTISAFLIESAQNSFKLEVDMSVYRNIAKEINYIGKNINNLVRKINIAGFYSDIDLNVIHENQQKILKIMNKEYDRLLDLEKKHSENELSLQDKKRLIEHLTKHDLDIPKKILLEEILEYLKDDLIYIYNIILNSRAKNDGLHDYLLDYMSGKTLFTLDDKLLVQFSDELFRYTQKLKFKLVNIEEDFNDDDWYELKDILDEYEVY</sequence>
<protein>
    <recommendedName>
        <fullName evidence="3">Bacterial mobilisation domain-containing protein</fullName>
    </recommendedName>
</protein>
<dbReference type="OrthoDB" id="2200152at2"/>
<dbReference type="Pfam" id="PF21983">
    <property type="entry name" value="NikA-like"/>
    <property type="match status" value="1"/>
</dbReference>
<comment type="caution">
    <text evidence="1">The sequence shown here is derived from an EMBL/GenBank/DDBJ whole genome shotgun (WGS) entry which is preliminary data.</text>
</comment>
<accession>A0A1C0Z1R2</accession>
<evidence type="ECO:0000313" key="2">
    <source>
        <dbReference type="Proteomes" id="UP000093482"/>
    </source>
</evidence>
<organism evidence="1 2">
    <name type="scientific">Caryophanon latum</name>
    <dbReference type="NCBI Taxonomy" id="33977"/>
    <lineage>
        <taxon>Bacteria</taxon>
        <taxon>Bacillati</taxon>
        <taxon>Bacillota</taxon>
        <taxon>Bacilli</taxon>
        <taxon>Bacillales</taxon>
        <taxon>Caryophanaceae</taxon>
        <taxon>Caryophanon</taxon>
    </lineage>
</organism>
<keyword evidence="2" id="KW-1185">Reference proteome</keyword>
<dbReference type="Proteomes" id="UP000093482">
    <property type="component" value="Unassembled WGS sequence"/>
</dbReference>
<dbReference type="EMBL" id="MATO01000010">
    <property type="protein sequence ID" value="OCS93343.1"/>
    <property type="molecule type" value="Genomic_DNA"/>
</dbReference>
<dbReference type="AlphaFoldDB" id="A0A1C0Z1R2"/>
<dbReference type="RefSeq" id="WP_066461763.1">
    <property type="nucleotide sequence ID" value="NZ_MATO01000010.1"/>
</dbReference>
<dbReference type="InterPro" id="IPR053842">
    <property type="entry name" value="NikA-like"/>
</dbReference>
<evidence type="ECO:0008006" key="3">
    <source>
        <dbReference type="Google" id="ProtNLM"/>
    </source>
</evidence>
<proteinExistence type="predicted"/>
<gene>
    <name evidence="1" type="ORF">A6K76_05465</name>
</gene>